<keyword evidence="1" id="KW-1133">Transmembrane helix</keyword>
<evidence type="ECO:0000313" key="3">
    <source>
        <dbReference type="Proteomes" id="UP000319175"/>
    </source>
</evidence>
<reference evidence="2 3" key="1">
    <citation type="submission" date="2019-06" db="EMBL/GenBank/DDBJ databases">
        <title>Flavobacterium sp. MaA-Y11 from geoumgang.</title>
        <authorList>
            <person name="Jeong S."/>
        </authorList>
    </citation>
    <scope>NUCLEOTIDE SEQUENCE [LARGE SCALE GENOMIC DNA]</scope>
    <source>
        <strain evidence="2 3">MaA-Y11</strain>
    </source>
</reference>
<protein>
    <submittedName>
        <fullName evidence="2">Uncharacterized protein</fullName>
    </submittedName>
</protein>
<comment type="caution">
    <text evidence="2">The sequence shown here is derived from an EMBL/GenBank/DDBJ whole genome shotgun (WGS) entry which is preliminary data.</text>
</comment>
<evidence type="ECO:0000313" key="2">
    <source>
        <dbReference type="EMBL" id="TPD68311.1"/>
    </source>
</evidence>
<name>A0A501Q8N6_9FLAO</name>
<keyword evidence="1" id="KW-0812">Transmembrane</keyword>
<sequence length="188" mass="21456">MIDNNITKIANQASLKILDNNRTVDISHKFRWNDKSIWGVLFFAGGGGFLVVVSFIKTSDLTSKLLGVVIGLSLFALSLLIIIRQISDKVKITENSISFRHNLKWTTIPLSEEMKIKMKTEVIKIRRVGTIGSDFIVVTHYLQYLNKEITILKFQMDNLYKEDATKLGTEITNIISAKIRQSNFRNTY</sequence>
<dbReference type="Proteomes" id="UP000319175">
    <property type="component" value="Unassembled WGS sequence"/>
</dbReference>
<dbReference type="OrthoDB" id="1493923at2"/>
<feature type="transmembrane region" description="Helical" evidence="1">
    <location>
        <begin position="62"/>
        <end position="83"/>
    </location>
</feature>
<keyword evidence="3" id="KW-1185">Reference proteome</keyword>
<dbReference type="EMBL" id="VFJE01000054">
    <property type="protein sequence ID" value="TPD68311.1"/>
    <property type="molecule type" value="Genomic_DNA"/>
</dbReference>
<dbReference type="AlphaFoldDB" id="A0A501Q8N6"/>
<proteinExistence type="predicted"/>
<gene>
    <name evidence="2" type="ORF">FJA49_09595</name>
</gene>
<keyword evidence="1" id="KW-0472">Membrane</keyword>
<accession>A0A501Q8N6</accession>
<organism evidence="2 3">
    <name type="scientific">Flavobacterium microcysteis</name>
    <dbReference type="NCBI Taxonomy" id="2596891"/>
    <lineage>
        <taxon>Bacteria</taxon>
        <taxon>Pseudomonadati</taxon>
        <taxon>Bacteroidota</taxon>
        <taxon>Flavobacteriia</taxon>
        <taxon>Flavobacteriales</taxon>
        <taxon>Flavobacteriaceae</taxon>
        <taxon>Flavobacterium</taxon>
    </lineage>
</organism>
<evidence type="ECO:0000256" key="1">
    <source>
        <dbReference type="SAM" id="Phobius"/>
    </source>
</evidence>
<feature type="transmembrane region" description="Helical" evidence="1">
    <location>
        <begin position="37"/>
        <end position="56"/>
    </location>
</feature>
<dbReference type="RefSeq" id="WP_140000762.1">
    <property type="nucleotide sequence ID" value="NZ_VFJE01000054.1"/>
</dbReference>